<dbReference type="OrthoDB" id="7272256at2"/>
<reference evidence="1 2" key="1">
    <citation type="submission" date="2013-12" db="EMBL/GenBank/DDBJ databases">
        <title>Complete genome sequence of Rhizobium etli bv. mimosae IE4771.</title>
        <authorList>
            <person name="Bustos P."/>
            <person name="Santamaria R.I."/>
            <person name="Lozano L."/>
            <person name="Ormeno-Orrillo E."/>
            <person name="Rogel M.A."/>
            <person name="Romero D."/>
            <person name="Cevallos M.A."/>
            <person name="Martinez-Romero E."/>
            <person name="Gonzalez V."/>
        </authorList>
    </citation>
    <scope>NUCLEOTIDE SEQUENCE [LARGE SCALE GENOMIC DNA]</scope>
    <source>
        <strain evidence="1 2">IE4771</strain>
    </source>
</reference>
<dbReference type="Proteomes" id="UP000027180">
    <property type="component" value="Chromosome"/>
</dbReference>
<evidence type="ECO:0000313" key="1">
    <source>
        <dbReference type="EMBL" id="AIC26495.1"/>
    </source>
</evidence>
<organism evidence="1 2">
    <name type="scientific">Rhizobium etli bv. mimosae str. IE4771</name>
    <dbReference type="NCBI Taxonomy" id="1432050"/>
    <lineage>
        <taxon>Bacteria</taxon>
        <taxon>Pseudomonadati</taxon>
        <taxon>Pseudomonadota</taxon>
        <taxon>Alphaproteobacteria</taxon>
        <taxon>Hyphomicrobiales</taxon>
        <taxon>Rhizobiaceae</taxon>
        <taxon>Rhizobium/Agrobacterium group</taxon>
        <taxon>Rhizobium</taxon>
    </lineage>
</organism>
<name>A0A060I3L4_RHIET</name>
<proteinExistence type="predicted"/>
<dbReference type="AlphaFoldDB" id="A0A060I3L4"/>
<dbReference type="EMBL" id="CP006986">
    <property type="protein sequence ID" value="AIC26495.1"/>
    <property type="molecule type" value="Genomic_DNA"/>
</dbReference>
<gene>
    <name evidence="1" type="ORF">IE4771_CH01349</name>
</gene>
<dbReference type="RefSeq" id="WP_038687793.1">
    <property type="nucleotide sequence ID" value="NZ_CP006986.1"/>
</dbReference>
<dbReference type="KEGG" id="rei:IE4771_CH01349"/>
<evidence type="ECO:0000313" key="2">
    <source>
        <dbReference type="Proteomes" id="UP000027180"/>
    </source>
</evidence>
<sequence length="100" mass="10480">MISDFIGWIFALLVVGPLQAELQQQAERARLPMEIVRQSQACLTSEGPRLVERAAGDYVWAAATVVSIALGQTAPAELLDGSDPQCAALVSALKGDGEGA</sequence>
<protein>
    <submittedName>
        <fullName evidence="1">Uncharacterized protein</fullName>
    </submittedName>
</protein>
<accession>A0A060I3L4</accession>
<dbReference type="HOGENOM" id="CLU_164799_0_0_5"/>